<sequence length="133" mass="15646">MMVFFHDNFNKEYDNIFKLISYNDVEGVLELYYNKGVSYLLLHGLSYGRDNILLQIASEVRGTNIVKFILELTSGKMFYRNFMKRSAKDITNLNNNFEIVIAILERLDENENGDELESCSRIYNYIESDDNKE</sequence>
<reference evidence="1 2" key="1">
    <citation type="submission" date="2015-07" db="EMBL/GenBank/DDBJ databases">
        <title>The genome of Pseudoloma neurophilia, a relevant intracellular parasite of the zebrafish.</title>
        <authorList>
            <person name="Ndikumana S."/>
            <person name="Pelin A."/>
            <person name="Sanders J."/>
            <person name="Corradi N."/>
        </authorList>
    </citation>
    <scope>NUCLEOTIDE SEQUENCE [LARGE SCALE GENOMIC DNA]</scope>
    <source>
        <strain evidence="1 2">MK1</strain>
    </source>
</reference>
<evidence type="ECO:0000313" key="2">
    <source>
        <dbReference type="Proteomes" id="UP000051530"/>
    </source>
</evidence>
<proteinExistence type="predicted"/>
<name>A0A0R0M2Q6_9MICR</name>
<dbReference type="AlphaFoldDB" id="A0A0R0M2Q6"/>
<gene>
    <name evidence="1" type="ORF">M153_2640001681</name>
</gene>
<keyword evidence="2" id="KW-1185">Reference proteome</keyword>
<dbReference type="EMBL" id="LGUB01000077">
    <property type="protein sequence ID" value="KRH94421.1"/>
    <property type="molecule type" value="Genomic_DNA"/>
</dbReference>
<organism evidence="1 2">
    <name type="scientific">Pseudoloma neurophilia</name>
    <dbReference type="NCBI Taxonomy" id="146866"/>
    <lineage>
        <taxon>Eukaryota</taxon>
        <taxon>Fungi</taxon>
        <taxon>Fungi incertae sedis</taxon>
        <taxon>Microsporidia</taxon>
        <taxon>Pseudoloma</taxon>
    </lineage>
</organism>
<evidence type="ECO:0000313" key="1">
    <source>
        <dbReference type="EMBL" id="KRH94421.1"/>
    </source>
</evidence>
<comment type="caution">
    <text evidence="1">The sequence shown here is derived from an EMBL/GenBank/DDBJ whole genome shotgun (WGS) entry which is preliminary data.</text>
</comment>
<protein>
    <submittedName>
        <fullName evidence="1">Uncharacterized protein</fullName>
    </submittedName>
</protein>
<accession>A0A0R0M2Q6</accession>
<dbReference type="VEuPathDB" id="MicrosporidiaDB:M153_2640001681"/>
<dbReference type="Proteomes" id="UP000051530">
    <property type="component" value="Unassembled WGS sequence"/>
</dbReference>